<feature type="region of interest" description="Disordered" evidence="3">
    <location>
        <begin position="831"/>
        <end position="852"/>
    </location>
</feature>
<dbReference type="PANTHER" id="PTHR13222">
    <property type="entry name" value="RB1-INDUCIBLE COILED-COIL"/>
    <property type="match status" value="1"/>
</dbReference>
<evidence type="ECO:0000259" key="4">
    <source>
        <dbReference type="Pfam" id="PF04108"/>
    </source>
</evidence>
<dbReference type="InterPro" id="IPR040040">
    <property type="entry name" value="ATG11"/>
</dbReference>
<dbReference type="EnsemblMetazoa" id="CLYHEMT002577.1">
    <property type="protein sequence ID" value="CLYHEMP002577.1"/>
    <property type="gene ID" value="CLYHEMG002577"/>
</dbReference>
<evidence type="ECO:0000256" key="1">
    <source>
        <dbReference type="ARBA" id="ARBA00023006"/>
    </source>
</evidence>
<proteinExistence type="predicted"/>
<dbReference type="GO" id="GO:0060090">
    <property type="term" value="F:molecular adaptor activity"/>
    <property type="evidence" value="ECO:0007669"/>
    <property type="project" value="TreeGrafter"/>
</dbReference>
<keyword evidence="6" id="KW-1185">Reference proteome</keyword>
<dbReference type="GeneID" id="136817311"/>
<dbReference type="GO" id="GO:0034517">
    <property type="term" value="P:ribophagy"/>
    <property type="evidence" value="ECO:0007669"/>
    <property type="project" value="TreeGrafter"/>
</dbReference>
<dbReference type="GO" id="GO:0061709">
    <property type="term" value="P:reticulophagy"/>
    <property type="evidence" value="ECO:0007669"/>
    <property type="project" value="TreeGrafter"/>
</dbReference>
<dbReference type="PANTHER" id="PTHR13222:SF1">
    <property type="entry name" value="RB1-INDUCIBLE COILED-COIL PROTEIN 1"/>
    <property type="match status" value="1"/>
</dbReference>
<dbReference type="GO" id="GO:0034045">
    <property type="term" value="C:phagophore assembly site membrane"/>
    <property type="evidence" value="ECO:0007669"/>
    <property type="project" value="TreeGrafter"/>
</dbReference>
<dbReference type="GO" id="GO:0061723">
    <property type="term" value="P:glycophagy"/>
    <property type="evidence" value="ECO:0007669"/>
    <property type="project" value="TreeGrafter"/>
</dbReference>
<evidence type="ECO:0000256" key="3">
    <source>
        <dbReference type="SAM" id="MobiDB-lite"/>
    </source>
</evidence>
<feature type="compositionally biased region" description="Basic and acidic residues" evidence="3">
    <location>
        <begin position="831"/>
        <end position="849"/>
    </location>
</feature>
<name>A0A7M5WQM9_9CNID</name>
<sequence>MLHVFLVDTGIMLKFDMELAVESVGYLMEAVHQRVFIPANKQVLLSASGEPLSPSNRVASYASCGTETQPIYLFSKSTIESPIPPSPSINLGSVESLMTEVETCLKMKPKYETLVARAQLAADFQRLAVEIGENCENLVGDQFLQKSGWKAVVLNLDQITSAFEQHVQVFEEYYENFFTAKLQYSEMIQKFECVLMLLKKLPLLNSILRTDEQPITLLQWISTHDEQSSIENMVRQVHEALNKCSEDALHGMVDEAHKVLDSVNNEGMKEIKGLNERLESLQQRLLLVKQLVQDQTDMAQGFQQNKMRAEHVGDPSVLPDLCASHQKQLTVLRKNHYKIRDIRNLCARAKDELSTNLHARLRWVMFIEKSIFECDSRLLVYHESLKRIKKRLDIFEQVYEAPKMYILAVLEVLRRKSFSAQFLEWSKSVSESAINARTEELRKREMFTTVFGNHFVKNLFPGLDRQPLPFAEDPPVSCDEHLPDISVDDIRLLQETAPELMSELHLGDMESSLVIQTCLSQSSLTKFVDPRSNKTLEETVNFREKAHVDNNQLTMSVLHREISRGDVVDLSFPGSVQFQVGSASSQDDDVIDGAATFEAGSLSSLSKEKMLVGSSDSEALMFHSAELDFTSPSPGVSSPIIASPSSVRSSSGKSSSGKSSSSPIAIKTSSSGKNWRCSQSLSPQSVPHVVKEDVFSLPNFERQASRLSVTDDKNSSQNSCRSLSEAIRSVEINNKLATSGDLLKVTYNTILELKEKLATAKEEAKASTEFVSSNLKTVRETFFRCISNKIEKIASLENLISDMKSDHHTQIESLEHEIEEYTKDIETLNSSREEMSDKHKEENEKHRQTIEFLQSDNKELSKLKEDNECQISELQSETKRLRELYEQLQQESSSKDTQYIQQIELLQHECSKRQENFDDLEKDKQNVTEELKDVALQLETLRQENGTLRTQIAENSDSTQQSIDEHLSHVSSVTTQNKELKKKLTEKEQELSQVLMMKDSLEAQKQTNFNAVFNKIKKDKDAQIKELASKLASCEKDLQSHKNRNSSLNNEIGVHKEAYSSLESEVNKLQDSKKEIENTVAELNEQMESLKEEKLRVMQELKTQYDEGLEKAKAEMLLESEVEKQRSLEQIGKSESTINAAVKESMSSSIEEGLDALELDQLMEKIKVLENENAKMKETLAEKEKKENQDKEKVISASPKAQKVVRTSTKPVEKIDFRDLDIGSLVVLCYDDTTHHYVALTVADERVFLHPESQKEILSRRGAPEKRQWMIACITQKETCIAKKAINSFNLPVNTYFSRIHVKVHEDYR</sequence>
<feature type="coiled-coil region" evidence="2">
    <location>
        <begin position="264"/>
        <end position="291"/>
    </location>
</feature>
<keyword evidence="1" id="KW-0072">Autophagy</keyword>
<evidence type="ECO:0000256" key="2">
    <source>
        <dbReference type="SAM" id="Coils"/>
    </source>
</evidence>
<dbReference type="Pfam" id="PF04108">
    <property type="entry name" value="ATG17_like"/>
    <property type="match status" value="1"/>
</dbReference>
<reference evidence="5" key="1">
    <citation type="submission" date="2021-01" db="UniProtKB">
        <authorList>
            <consortium name="EnsemblMetazoa"/>
        </authorList>
    </citation>
    <scope>IDENTIFICATION</scope>
</reference>
<dbReference type="Proteomes" id="UP000594262">
    <property type="component" value="Unplaced"/>
</dbReference>
<evidence type="ECO:0000313" key="5">
    <source>
        <dbReference type="EnsemblMetazoa" id="CLYHEMP002577.1"/>
    </source>
</evidence>
<feature type="compositionally biased region" description="Polar residues" evidence="3">
    <location>
        <begin position="672"/>
        <end position="682"/>
    </location>
</feature>
<feature type="region of interest" description="Disordered" evidence="3">
    <location>
        <begin position="630"/>
        <end position="682"/>
    </location>
</feature>
<evidence type="ECO:0000313" key="6">
    <source>
        <dbReference type="Proteomes" id="UP000594262"/>
    </source>
</evidence>
<dbReference type="OrthoDB" id="447953at2759"/>
<organism evidence="5 6">
    <name type="scientific">Clytia hemisphaerica</name>
    <dbReference type="NCBI Taxonomy" id="252671"/>
    <lineage>
        <taxon>Eukaryota</taxon>
        <taxon>Metazoa</taxon>
        <taxon>Cnidaria</taxon>
        <taxon>Hydrozoa</taxon>
        <taxon>Hydroidolina</taxon>
        <taxon>Leptothecata</taxon>
        <taxon>Obeliida</taxon>
        <taxon>Clytiidae</taxon>
        <taxon>Clytia</taxon>
    </lineage>
</organism>
<dbReference type="CDD" id="cd17060">
    <property type="entry name" value="Ubl_RB1CC1"/>
    <property type="match status" value="1"/>
</dbReference>
<dbReference type="GO" id="GO:1990316">
    <property type="term" value="C:Atg1/ULK1 kinase complex"/>
    <property type="evidence" value="ECO:0007669"/>
    <property type="project" value="TreeGrafter"/>
</dbReference>
<protein>
    <recommendedName>
        <fullName evidence="4">Autophagy protein ATG17-like domain-containing protein</fullName>
    </recommendedName>
</protein>
<dbReference type="RefSeq" id="XP_066929754.1">
    <property type="nucleotide sequence ID" value="XM_067073653.1"/>
</dbReference>
<feature type="compositionally biased region" description="Low complexity" evidence="3">
    <location>
        <begin position="631"/>
        <end position="671"/>
    </location>
</feature>
<dbReference type="GO" id="GO:0000045">
    <property type="term" value="P:autophagosome assembly"/>
    <property type="evidence" value="ECO:0007669"/>
    <property type="project" value="InterPro"/>
</dbReference>
<accession>A0A7M5WQM9</accession>
<dbReference type="GO" id="GO:0034727">
    <property type="term" value="P:piecemeal microautophagy of the nucleus"/>
    <property type="evidence" value="ECO:0007669"/>
    <property type="project" value="TreeGrafter"/>
</dbReference>
<feature type="domain" description="Autophagy protein ATG17-like" evidence="4">
    <location>
        <begin position="134"/>
        <end position="453"/>
    </location>
</feature>
<feature type="coiled-coil region" evidence="2">
    <location>
        <begin position="1159"/>
        <end position="1193"/>
    </location>
</feature>
<dbReference type="GO" id="GO:0000422">
    <property type="term" value="P:autophagy of mitochondrion"/>
    <property type="evidence" value="ECO:0007669"/>
    <property type="project" value="TreeGrafter"/>
</dbReference>
<keyword evidence="2" id="KW-0175">Coiled coil</keyword>
<dbReference type="Gene3D" id="1.20.5.340">
    <property type="match status" value="1"/>
</dbReference>
<dbReference type="GO" id="GO:0019901">
    <property type="term" value="F:protein kinase binding"/>
    <property type="evidence" value="ECO:0007669"/>
    <property type="project" value="TreeGrafter"/>
</dbReference>
<dbReference type="Gene3D" id="3.10.20.90">
    <property type="entry name" value="Phosphatidylinositol 3-kinase Catalytic Subunit, Chain A, domain 1"/>
    <property type="match status" value="1"/>
</dbReference>
<dbReference type="InterPro" id="IPR045326">
    <property type="entry name" value="ATG17-like_dom"/>
</dbReference>